<feature type="domain" description="Myb-like" evidence="6">
    <location>
        <begin position="185"/>
        <end position="237"/>
    </location>
</feature>
<dbReference type="GO" id="GO:0001006">
    <property type="term" value="F:RNA polymerase III type 3 promoter sequence-specific DNA binding"/>
    <property type="evidence" value="ECO:0007669"/>
    <property type="project" value="TreeGrafter"/>
</dbReference>
<dbReference type="AlphaFoldDB" id="A0AAQ4F9L7"/>
<comment type="subcellular location">
    <subcellularLocation>
        <location evidence="1">Nucleus</location>
    </subcellularLocation>
</comment>
<dbReference type="Pfam" id="PF13921">
    <property type="entry name" value="Myb_DNA-bind_6"/>
    <property type="match status" value="1"/>
</dbReference>
<protein>
    <submittedName>
        <fullName evidence="8">Uncharacterized protein</fullName>
    </submittedName>
</protein>
<name>A0AAQ4F9L7_AMBAM</name>
<keyword evidence="3" id="KW-0238">DNA-binding</keyword>
<feature type="domain" description="Myb-like" evidence="6">
    <location>
        <begin position="351"/>
        <end position="393"/>
    </location>
</feature>
<dbReference type="GO" id="GO:0042796">
    <property type="term" value="P:snRNA transcription by RNA polymerase III"/>
    <property type="evidence" value="ECO:0007669"/>
    <property type="project" value="TreeGrafter"/>
</dbReference>
<dbReference type="Pfam" id="PF00249">
    <property type="entry name" value="Myb_DNA-binding"/>
    <property type="match status" value="2"/>
</dbReference>
<dbReference type="PANTHER" id="PTHR46621">
    <property type="entry name" value="SNRNA-ACTIVATING PROTEIN COMPLEX SUBUNIT 4"/>
    <property type="match status" value="1"/>
</dbReference>
<accession>A0AAQ4F9L7</accession>
<keyword evidence="4" id="KW-0804">Transcription</keyword>
<feature type="domain" description="Myb-like" evidence="6">
    <location>
        <begin position="238"/>
        <end position="292"/>
    </location>
</feature>
<evidence type="ECO:0000256" key="2">
    <source>
        <dbReference type="ARBA" id="ARBA00023015"/>
    </source>
</evidence>
<keyword evidence="5" id="KW-0539">Nucleus</keyword>
<evidence type="ECO:0000256" key="1">
    <source>
        <dbReference type="ARBA" id="ARBA00004123"/>
    </source>
</evidence>
<dbReference type="InterPro" id="IPR017930">
    <property type="entry name" value="Myb_dom"/>
</dbReference>
<dbReference type="InterPro" id="IPR001005">
    <property type="entry name" value="SANT/Myb"/>
</dbReference>
<keyword evidence="2" id="KW-0805">Transcription regulation</keyword>
<feature type="domain" description="Myb-like" evidence="6">
    <location>
        <begin position="293"/>
        <end position="344"/>
    </location>
</feature>
<dbReference type="GO" id="GO:0042795">
    <property type="term" value="P:snRNA transcription by RNA polymerase II"/>
    <property type="evidence" value="ECO:0007669"/>
    <property type="project" value="TreeGrafter"/>
</dbReference>
<evidence type="ECO:0000313" key="8">
    <source>
        <dbReference type="EMBL" id="KAK8783920.1"/>
    </source>
</evidence>
<proteinExistence type="predicted"/>
<evidence type="ECO:0000259" key="7">
    <source>
        <dbReference type="PROSITE" id="PS51294"/>
    </source>
</evidence>
<dbReference type="Gene3D" id="1.10.10.60">
    <property type="entry name" value="Homeodomain-like"/>
    <property type="match status" value="4"/>
</dbReference>
<dbReference type="GO" id="GO:0005634">
    <property type="term" value="C:nucleus"/>
    <property type="evidence" value="ECO:0007669"/>
    <property type="project" value="UniProtKB-SubCell"/>
</dbReference>
<dbReference type="CDD" id="cd00167">
    <property type="entry name" value="SANT"/>
    <property type="match status" value="4"/>
</dbReference>
<dbReference type="InterPro" id="IPR051575">
    <property type="entry name" value="Myb-like_DNA-bd"/>
</dbReference>
<dbReference type="GO" id="GO:0000978">
    <property type="term" value="F:RNA polymerase II cis-regulatory region sequence-specific DNA binding"/>
    <property type="evidence" value="ECO:0007669"/>
    <property type="project" value="TreeGrafter"/>
</dbReference>
<evidence type="ECO:0000256" key="4">
    <source>
        <dbReference type="ARBA" id="ARBA00023163"/>
    </source>
</evidence>
<reference evidence="8 9" key="1">
    <citation type="journal article" date="2023" name="Arcadia Sci">
        <title>De novo assembly of a long-read Amblyomma americanum tick genome.</title>
        <authorList>
            <person name="Chou S."/>
            <person name="Poskanzer K.E."/>
            <person name="Rollins M."/>
            <person name="Thuy-Boun P.S."/>
        </authorList>
    </citation>
    <scope>NUCLEOTIDE SEQUENCE [LARGE SCALE GENOMIC DNA]</scope>
    <source>
        <strain evidence="8">F_SG_1</strain>
        <tissue evidence="8">Salivary glands</tissue>
    </source>
</reference>
<evidence type="ECO:0000256" key="3">
    <source>
        <dbReference type="ARBA" id="ARBA00023125"/>
    </source>
</evidence>
<dbReference type="GO" id="GO:0019185">
    <property type="term" value="C:snRNA-activating protein complex"/>
    <property type="evidence" value="ECO:0007669"/>
    <property type="project" value="TreeGrafter"/>
</dbReference>
<evidence type="ECO:0000259" key="6">
    <source>
        <dbReference type="PROSITE" id="PS50090"/>
    </source>
</evidence>
<gene>
    <name evidence="8" type="ORF">V5799_009715</name>
</gene>
<dbReference type="PROSITE" id="PS50090">
    <property type="entry name" value="MYB_LIKE"/>
    <property type="match status" value="4"/>
</dbReference>
<dbReference type="PANTHER" id="PTHR46621:SF1">
    <property type="entry name" value="SNRNA-ACTIVATING PROTEIN COMPLEX SUBUNIT 4"/>
    <property type="match status" value="1"/>
</dbReference>
<dbReference type="Proteomes" id="UP001321473">
    <property type="component" value="Unassembled WGS sequence"/>
</dbReference>
<keyword evidence="9" id="KW-1185">Reference proteome</keyword>
<dbReference type="EMBL" id="JARKHS020005035">
    <property type="protein sequence ID" value="KAK8783920.1"/>
    <property type="molecule type" value="Genomic_DNA"/>
</dbReference>
<evidence type="ECO:0000313" key="9">
    <source>
        <dbReference type="Proteomes" id="UP001321473"/>
    </source>
</evidence>
<sequence>MATCGATLRRKLQNNLPVLLTQRAVRRRKPKVRNKWYHSLVFHSPYFRDVNGVPAPPNADELTKRANKELDPYISRVMPWSADEDRSLVDAVQSNLLQENVEALQSRSEALAERLLTIEDPEQHAELSERKSQLDKEVCEMRNLSLVELLEVSTRPVDWVRIAAVDMHRNRTAVDCEMRWRHLLDVRLTQGPWTQSEEDQLCRLAAKYDEHCWDQVAEELNTGRSAFQCAVHYFRHHAVRINSGPFSAEEDEQLKMLVSRYSDRESVNWFEVAHIMNWRTKKQLMRHYQRSLDPKTLHGRWAPEEDMMLLVAIQLYGCESWSKVATLMPGRTNDQCREHYLNFFAYEILSGPYTPWEDQTLVELVDKHGQGCWSAVSRDMPWRTPNSVSARYKWLKQLMEKDQVTAADLQKYYVASGEKVARDRRSQTTALDRRYEVYRRVCRMITTSTQREVALKLCKVCPVCSLHGAVFMFCAKCSVKVSRGWRYL</sequence>
<dbReference type="SUPFAM" id="SSF46689">
    <property type="entry name" value="Homeodomain-like"/>
    <property type="match status" value="3"/>
</dbReference>
<feature type="domain" description="HTH myb-type" evidence="7">
    <location>
        <begin position="293"/>
        <end position="348"/>
    </location>
</feature>
<dbReference type="InterPro" id="IPR009057">
    <property type="entry name" value="Homeodomain-like_sf"/>
</dbReference>
<comment type="caution">
    <text evidence="8">The sequence shown here is derived from an EMBL/GenBank/DDBJ whole genome shotgun (WGS) entry which is preliminary data.</text>
</comment>
<organism evidence="8 9">
    <name type="scientific">Amblyomma americanum</name>
    <name type="common">Lone star tick</name>
    <dbReference type="NCBI Taxonomy" id="6943"/>
    <lineage>
        <taxon>Eukaryota</taxon>
        <taxon>Metazoa</taxon>
        <taxon>Ecdysozoa</taxon>
        <taxon>Arthropoda</taxon>
        <taxon>Chelicerata</taxon>
        <taxon>Arachnida</taxon>
        <taxon>Acari</taxon>
        <taxon>Parasitiformes</taxon>
        <taxon>Ixodida</taxon>
        <taxon>Ixodoidea</taxon>
        <taxon>Ixodidae</taxon>
        <taxon>Amblyomminae</taxon>
        <taxon>Amblyomma</taxon>
    </lineage>
</organism>
<feature type="domain" description="HTH myb-type" evidence="7">
    <location>
        <begin position="351"/>
        <end position="402"/>
    </location>
</feature>
<dbReference type="SMART" id="SM00717">
    <property type="entry name" value="SANT"/>
    <property type="match status" value="5"/>
</dbReference>
<dbReference type="PROSITE" id="PS51294">
    <property type="entry name" value="HTH_MYB"/>
    <property type="match status" value="3"/>
</dbReference>
<evidence type="ECO:0000256" key="5">
    <source>
        <dbReference type="ARBA" id="ARBA00023242"/>
    </source>
</evidence>
<feature type="domain" description="HTH myb-type" evidence="7">
    <location>
        <begin position="185"/>
        <end position="241"/>
    </location>
</feature>